<dbReference type="InterPro" id="IPR011250">
    <property type="entry name" value="OMP/PagP_B-barrel"/>
</dbReference>
<evidence type="ECO:0000313" key="4">
    <source>
        <dbReference type="EMBL" id="VTU07573.1"/>
    </source>
</evidence>
<name>A0ABY6TKH6_9PAST</name>
<dbReference type="RefSeq" id="WP_135709774.1">
    <property type="nucleotide sequence ID" value="NZ_CABFKI010000005.1"/>
</dbReference>
<feature type="coiled-coil region" evidence="1">
    <location>
        <begin position="43"/>
        <end position="315"/>
    </location>
</feature>
<keyword evidence="1" id="KW-0175">Coiled coil</keyword>
<feature type="chain" id="PRO_5047076592" evidence="2">
    <location>
        <begin position="21"/>
        <end position="542"/>
    </location>
</feature>
<evidence type="ECO:0000259" key="3">
    <source>
        <dbReference type="Pfam" id="PF08794"/>
    </source>
</evidence>
<dbReference type="GeneID" id="86155348"/>
<dbReference type="Pfam" id="PF08794">
    <property type="entry name" value="FHBP_C"/>
    <property type="match status" value="1"/>
</dbReference>
<dbReference type="PROSITE" id="PS51257">
    <property type="entry name" value="PROKAR_LIPOPROTEIN"/>
    <property type="match status" value="1"/>
</dbReference>
<reference evidence="4 5" key="1">
    <citation type="submission" date="2019-05" db="EMBL/GenBank/DDBJ databases">
        <authorList>
            <consortium name="Pathogen Informatics"/>
        </authorList>
    </citation>
    <scope>NUCLEOTIDE SEQUENCE [LARGE SCALE GENOMIC DNA]</scope>
    <source>
        <strain evidence="4 5">NM319</strain>
    </source>
</reference>
<feature type="signal peptide" evidence="2">
    <location>
        <begin position="1"/>
        <end position="20"/>
    </location>
</feature>
<feature type="domain" description="Factor H binding protein-like C-terminal" evidence="3">
    <location>
        <begin position="419"/>
        <end position="528"/>
    </location>
</feature>
<dbReference type="EMBL" id="CABFKI010000005">
    <property type="protein sequence ID" value="VTU07573.1"/>
    <property type="molecule type" value="Genomic_DNA"/>
</dbReference>
<protein>
    <submittedName>
        <fullName evidence="4">Colicin import membrane protein</fullName>
    </submittedName>
</protein>
<accession>A0ABY6TKH6</accession>
<keyword evidence="5" id="KW-1185">Reference proteome</keyword>
<gene>
    <name evidence="4" type="primary">tolA2_2</name>
    <name evidence="4" type="ORF">SAMEA1410922_00951</name>
</gene>
<evidence type="ECO:0000313" key="5">
    <source>
        <dbReference type="Proteomes" id="UP000308167"/>
    </source>
</evidence>
<evidence type="ECO:0000256" key="1">
    <source>
        <dbReference type="SAM" id="Coils"/>
    </source>
</evidence>
<organism evidence="4 5">
    <name type="scientific">Actinobacillus porcinus</name>
    <dbReference type="NCBI Taxonomy" id="51048"/>
    <lineage>
        <taxon>Bacteria</taxon>
        <taxon>Pseudomonadati</taxon>
        <taxon>Pseudomonadota</taxon>
        <taxon>Gammaproteobacteria</taxon>
        <taxon>Pasteurellales</taxon>
        <taxon>Pasteurellaceae</taxon>
        <taxon>Actinobacillus</taxon>
    </lineage>
</organism>
<proteinExistence type="predicted"/>
<dbReference type="SUPFAM" id="SSF56925">
    <property type="entry name" value="OMPA-like"/>
    <property type="match status" value="1"/>
</dbReference>
<comment type="caution">
    <text evidence="4">The sequence shown here is derived from an EMBL/GenBank/DDBJ whole genome shotgun (WGS) entry which is preliminary data.</text>
</comment>
<dbReference type="Proteomes" id="UP000308167">
    <property type="component" value="Unassembled WGS sequence"/>
</dbReference>
<sequence length="542" mass="56781">MRLSVKTAAMAILVSLGVTACSSGGGGGGSSAPTNNPEQAKQIEALKKQVEVEQQAVKSAQNSANEATEKVKAVEAAKAKAEDELVKAQQALKNIETANATEKAKAQAAADKAAKDLAEANKALEAAKAETLAEQAKAQAAAEQAAKDLATANKALEAAKAETLTEQAKAQEAAEQAAKDLATANKALEAAKAETLAEQAKAQAAAEQAAKDLATANKALEAAKAETLTEQAKAQAAADKAAQDLAAANKAVEAAKAETLAEQAKAQVAAEQAAKDLATANKALEVAKAETLAEQEKAQQDVEKAKAELAKLQEKQLYLDSTWRYLGGYDTASQRATIGRSSVKIDLSKYPESDDVRQIDVVNDDGINVGKAYFINQAYSSYEQFIPDDVSSQTYYSGNDFVFIPTDAAKSSAIQNRIRATYTGLALDRNYNNDTDSSGSVTKAKFSLTADFAQNTVEGAITERENGRADIQLEQGVISSPVTNQYINMPYMGFSGVAKTTRKSGAIRTGEYIGFFAGPNAEEVVGSVNNLGGLTSFGGKRQ</sequence>
<evidence type="ECO:0000256" key="2">
    <source>
        <dbReference type="SAM" id="SignalP"/>
    </source>
</evidence>
<dbReference type="InterPro" id="IPR014902">
    <property type="entry name" value="FHBP-like_C"/>
</dbReference>
<keyword evidence="2" id="KW-0732">Signal</keyword>
<dbReference type="Gene3D" id="2.40.160.90">
    <property type="match status" value="1"/>
</dbReference>